<comment type="caution">
    <text evidence="1">The sequence shown here is derived from an EMBL/GenBank/DDBJ whole genome shotgun (WGS) entry which is preliminary data.</text>
</comment>
<dbReference type="PROSITE" id="PS01228">
    <property type="entry name" value="COF_1"/>
    <property type="match status" value="1"/>
</dbReference>
<organism evidence="1 2">
    <name type="scientific">Paracerasibacillus soli</name>
    <dbReference type="NCBI Taxonomy" id="480284"/>
    <lineage>
        <taxon>Bacteria</taxon>
        <taxon>Bacillati</taxon>
        <taxon>Bacillota</taxon>
        <taxon>Bacilli</taxon>
        <taxon>Bacillales</taxon>
        <taxon>Bacillaceae</taxon>
        <taxon>Paracerasibacillus</taxon>
    </lineage>
</organism>
<keyword evidence="2" id="KW-1185">Reference proteome</keyword>
<reference evidence="1 2" key="1">
    <citation type="submission" date="2023-10" db="EMBL/GenBank/DDBJ databases">
        <title>Virgibacillus soli CC-YMP-6 genome.</title>
        <authorList>
            <person name="Miliotis G."/>
            <person name="Sengupta P."/>
            <person name="Hameed A."/>
            <person name="Chuvochina M."/>
            <person name="Mcdonagh F."/>
            <person name="Simpson A.C."/>
            <person name="Singh N.K."/>
            <person name="Rekha P.D."/>
            <person name="Raman K."/>
            <person name="Hugenholtz P."/>
            <person name="Venkateswaran K."/>
        </authorList>
    </citation>
    <scope>NUCLEOTIDE SEQUENCE [LARGE SCALE GENOMIC DNA]</scope>
    <source>
        <strain evidence="1 2">CC-YMP-6</strain>
    </source>
</reference>
<dbReference type="PANTHER" id="PTHR10000">
    <property type="entry name" value="PHOSPHOSERINE PHOSPHATASE"/>
    <property type="match status" value="1"/>
</dbReference>
<dbReference type="NCBIfam" id="TIGR01484">
    <property type="entry name" value="HAD-SF-IIB"/>
    <property type="match status" value="1"/>
</dbReference>
<sequence length="276" mass="31512">MRKKQHLIALDLDGTLLTDDKEISENNRRTIEHAIHDGHIVVIATGRPHRSSINYYHEMKLNTPMVNFNGALIHHPKDSTWRTTHSPMPNKTALEIVDACYEVSVKNIMAEVQDHMFVDQYDEGIIKTFMKNSIELPYTVGDLKRKLLEDPTSLLIQPNEDFSQLRTHLNDYAEIIEHRVWGAPLNIIEVVKNGINKAVGLQKIAKYYDIPRERIIAFGDEDNDLEMIDYAGVGVAMRNGIQELQSIANHITETNEADGVGKFLQTYLSMDIHVEK</sequence>
<dbReference type="PANTHER" id="PTHR10000:SF23">
    <property type="entry name" value="5-AMINO-6-(5-PHOSPHO-D-RIBITYLAMINO)URACIL PHOSPHATASE YITU"/>
    <property type="match status" value="1"/>
</dbReference>
<dbReference type="EC" id="3.1.3.-" evidence="1"/>
<dbReference type="RefSeq" id="WP_320378650.1">
    <property type="nucleotide sequence ID" value="NZ_JAWDIQ010000001.1"/>
</dbReference>
<dbReference type="Gene3D" id="3.40.50.1000">
    <property type="entry name" value="HAD superfamily/HAD-like"/>
    <property type="match status" value="1"/>
</dbReference>
<dbReference type="NCBIfam" id="TIGR00099">
    <property type="entry name" value="Cof-subfamily"/>
    <property type="match status" value="1"/>
</dbReference>
<dbReference type="InterPro" id="IPR000150">
    <property type="entry name" value="Cof"/>
</dbReference>
<accession>A0ABU5CND2</accession>
<dbReference type="InterPro" id="IPR023214">
    <property type="entry name" value="HAD_sf"/>
</dbReference>
<evidence type="ECO:0000313" key="1">
    <source>
        <dbReference type="EMBL" id="MDY0407869.1"/>
    </source>
</evidence>
<dbReference type="InterPro" id="IPR036412">
    <property type="entry name" value="HAD-like_sf"/>
</dbReference>
<dbReference type="SFLD" id="SFLDG01140">
    <property type="entry name" value="C2.B:_Phosphomannomutase_and_P"/>
    <property type="match status" value="1"/>
</dbReference>
<dbReference type="EMBL" id="JAWDIQ010000001">
    <property type="protein sequence ID" value="MDY0407869.1"/>
    <property type="molecule type" value="Genomic_DNA"/>
</dbReference>
<proteinExistence type="predicted"/>
<dbReference type="InterPro" id="IPR006379">
    <property type="entry name" value="HAD-SF_hydro_IIB"/>
</dbReference>
<dbReference type="SUPFAM" id="SSF56784">
    <property type="entry name" value="HAD-like"/>
    <property type="match status" value="1"/>
</dbReference>
<dbReference type="GO" id="GO:0016787">
    <property type="term" value="F:hydrolase activity"/>
    <property type="evidence" value="ECO:0007669"/>
    <property type="project" value="UniProtKB-KW"/>
</dbReference>
<protein>
    <submittedName>
        <fullName evidence="1">Cof-type HAD-IIB family hydrolase</fullName>
        <ecNumber evidence="1">3.1.3.-</ecNumber>
    </submittedName>
</protein>
<dbReference type="Proteomes" id="UP001275315">
    <property type="component" value="Unassembled WGS sequence"/>
</dbReference>
<evidence type="ECO:0000313" key="2">
    <source>
        <dbReference type="Proteomes" id="UP001275315"/>
    </source>
</evidence>
<dbReference type="Gene3D" id="3.30.1240.10">
    <property type="match status" value="1"/>
</dbReference>
<dbReference type="CDD" id="cd07516">
    <property type="entry name" value="HAD_Pase"/>
    <property type="match status" value="1"/>
</dbReference>
<dbReference type="SFLD" id="SFLDS00003">
    <property type="entry name" value="Haloacid_Dehalogenase"/>
    <property type="match status" value="1"/>
</dbReference>
<dbReference type="Pfam" id="PF08282">
    <property type="entry name" value="Hydrolase_3"/>
    <property type="match status" value="1"/>
</dbReference>
<gene>
    <name evidence="1" type="ORF">RWD45_03650</name>
</gene>
<keyword evidence="1" id="KW-0378">Hydrolase</keyword>
<name>A0ABU5CND2_9BACI</name>